<dbReference type="InterPro" id="IPR038765">
    <property type="entry name" value="Papain-like_cys_pep_sf"/>
</dbReference>
<dbReference type="Pfam" id="PF04781">
    <property type="entry name" value="DUF627"/>
    <property type="match status" value="1"/>
</dbReference>
<reference evidence="6" key="1">
    <citation type="submission" date="2024-03" db="EMBL/GenBank/DDBJ databases">
        <title>WGS assembly of Saponaria officinalis var. Norfolk2.</title>
        <authorList>
            <person name="Jenkins J."/>
            <person name="Shu S."/>
            <person name="Grimwood J."/>
            <person name="Barry K."/>
            <person name="Goodstein D."/>
            <person name="Schmutz J."/>
            <person name="Leebens-Mack J."/>
            <person name="Osbourn A."/>
        </authorList>
    </citation>
    <scope>NUCLEOTIDE SEQUENCE [LARGE SCALE GENOMIC DNA]</scope>
    <source>
        <strain evidence="6">JIC</strain>
    </source>
</reference>
<feature type="compositionally biased region" description="Basic and acidic residues" evidence="4">
    <location>
        <begin position="266"/>
        <end position="275"/>
    </location>
</feature>
<proteinExistence type="predicted"/>
<dbReference type="InterPro" id="IPR001394">
    <property type="entry name" value="Peptidase_C19_UCH"/>
</dbReference>
<name>A0AAW1MRU0_SAPOF</name>
<keyword evidence="7" id="KW-1185">Reference proteome</keyword>
<dbReference type="GO" id="GO:0004843">
    <property type="term" value="F:cysteine-type deubiquitinase activity"/>
    <property type="evidence" value="ECO:0007669"/>
    <property type="project" value="InterPro"/>
</dbReference>
<feature type="compositionally biased region" description="Basic residues" evidence="4">
    <location>
        <begin position="1147"/>
        <end position="1156"/>
    </location>
</feature>
<feature type="coiled-coil region" evidence="3">
    <location>
        <begin position="749"/>
        <end position="776"/>
    </location>
</feature>
<evidence type="ECO:0000256" key="1">
    <source>
        <dbReference type="ARBA" id="ARBA00022786"/>
    </source>
</evidence>
<dbReference type="CDD" id="cd02257">
    <property type="entry name" value="Peptidase_C19"/>
    <property type="match status" value="1"/>
</dbReference>
<keyword evidence="3" id="KW-0175">Coiled coil</keyword>
<feature type="compositionally biased region" description="Basic residues" evidence="4">
    <location>
        <begin position="1"/>
        <end position="14"/>
    </location>
</feature>
<feature type="compositionally biased region" description="Low complexity" evidence="4">
    <location>
        <begin position="18"/>
        <end position="27"/>
    </location>
</feature>
<feature type="region of interest" description="Disordered" evidence="4">
    <location>
        <begin position="288"/>
        <end position="323"/>
    </location>
</feature>
<comment type="caution">
    <text evidence="6">The sequence shown here is derived from an EMBL/GenBank/DDBJ whole genome shotgun (WGS) entry which is preliminary data.</text>
</comment>
<feature type="region of interest" description="Disordered" evidence="4">
    <location>
        <begin position="1146"/>
        <end position="1180"/>
    </location>
</feature>
<dbReference type="Pfam" id="PF00443">
    <property type="entry name" value="UCH"/>
    <property type="match status" value="1"/>
</dbReference>
<evidence type="ECO:0000256" key="2">
    <source>
        <dbReference type="ARBA" id="ARBA00022801"/>
    </source>
</evidence>
<dbReference type="PANTHER" id="PTHR22975">
    <property type="entry name" value="UBIQUITIN SPECIFIC PROTEINASE"/>
    <property type="match status" value="1"/>
</dbReference>
<dbReference type="Gene3D" id="1.25.40.10">
    <property type="entry name" value="Tetratricopeptide repeat domain"/>
    <property type="match status" value="1"/>
</dbReference>
<dbReference type="Proteomes" id="UP001443914">
    <property type="component" value="Unassembled WGS sequence"/>
</dbReference>
<feature type="region of interest" description="Disordered" evidence="4">
    <location>
        <begin position="264"/>
        <end position="283"/>
    </location>
</feature>
<dbReference type="PROSITE" id="PS00028">
    <property type="entry name" value="ZINC_FINGER_C2H2_1"/>
    <property type="match status" value="1"/>
</dbReference>
<evidence type="ECO:0000256" key="3">
    <source>
        <dbReference type="SAM" id="Coils"/>
    </source>
</evidence>
<protein>
    <recommendedName>
        <fullName evidence="5">USP domain-containing protein</fullName>
    </recommendedName>
</protein>
<accession>A0AAW1MRU0</accession>
<dbReference type="SUPFAM" id="SSF54001">
    <property type="entry name" value="Cysteine proteinases"/>
    <property type="match status" value="1"/>
</dbReference>
<keyword evidence="1" id="KW-0833">Ubl conjugation pathway</keyword>
<evidence type="ECO:0000313" key="7">
    <source>
        <dbReference type="Proteomes" id="UP001443914"/>
    </source>
</evidence>
<dbReference type="PROSITE" id="PS50235">
    <property type="entry name" value="USP_3"/>
    <property type="match status" value="1"/>
</dbReference>
<feature type="domain" description="USP" evidence="5">
    <location>
        <begin position="1280"/>
        <end position="1616"/>
    </location>
</feature>
<organism evidence="6 7">
    <name type="scientific">Saponaria officinalis</name>
    <name type="common">Common soapwort</name>
    <name type="synonym">Lychnis saponaria</name>
    <dbReference type="NCBI Taxonomy" id="3572"/>
    <lineage>
        <taxon>Eukaryota</taxon>
        <taxon>Viridiplantae</taxon>
        <taxon>Streptophyta</taxon>
        <taxon>Embryophyta</taxon>
        <taxon>Tracheophyta</taxon>
        <taxon>Spermatophyta</taxon>
        <taxon>Magnoliopsida</taxon>
        <taxon>eudicotyledons</taxon>
        <taxon>Gunneridae</taxon>
        <taxon>Pentapetalae</taxon>
        <taxon>Caryophyllales</taxon>
        <taxon>Caryophyllaceae</taxon>
        <taxon>Caryophylleae</taxon>
        <taxon>Saponaria</taxon>
    </lineage>
</organism>
<feature type="compositionally biased region" description="Low complexity" evidence="4">
    <location>
        <begin position="288"/>
        <end position="305"/>
    </location>
</feature>
<feature type="compositionally biased region" description="Low complexity" evidence="4">
    <location>
        <begin position="988"/>
        <end position="998"/>
    </location>
</feature>
<dbReference type="InterPro" id="IPR006865">
    <property type="entry name" value="DUF629"/>
</dbReference>
<feature type="region of interest" description="Disordered" evidence="4">
    <location>
        <begin position="951"/>
        <end position="1017"/>
    </location>
</feature>
<dbReference type="InterPro" id="IPR013087">
    <property type="entry name" value="Znf_C2H2_type"/>
</dbReference>
<feature type="region of interest" description="Disordered" evidence="4">
    <location>
        <begin position="152"/>
        <end position="172"/>
    </location>
</feature>
<sequence>MGHKKRAPSSHRKPNSPSPVTETPETPAKCDSPAIEVKQDCERALNALRRGNHNKSIRLVKDVAAKFENSAKYHRICGTIYAKVAGIIEDSNLKQRHLKNAVESAKKATVLQPNAVEYSNYYANLLFEVSNDARDYEEVVAECERALALENPNDPAKDELSDEGVTYSDEAKEARVSHVKSELRGLIQQVNMASITSWVKNLNGGNDKKFQLFAVQSRASEDPVEVKYLSGSGRRNNEIKKASKTPEERRKEIEVRVAAARLLQQKSDHGGDDSRGVGNGSVGFLSNNRSSVASGSSNGSASGSVMPKVGERRRHGGSRRNAVVSERDVKVKSFWNSMSSEVKRGMLIIKVSDLRVHFDGLSNKDEVQQVCEVLSEALEFGEMNQSWKFWACCRCGERFADANAHMQHVIQEHVGNLLPKLRSVLPDSVDSEWEEMLMSCSWKPLDLTASVRMLGDLSKSEVSECSGRDTLKEQIDERWTDSFCSEETFKSFEEKKSLEDDLNSSCWENGADDGNSNIECKTCDRKENCNMYNHNNSWPLSDDIERANLLKKISSLFQVLLRQKCLTVTHIQKVIHYAIEELNSLFPESQILSCGVDQTPLCICFLGAPTLKKIVDLLQNISYSCGFGRYPEKLPMYDATACPQVLDCEDRITLNESASSLQLDESLLHSNDVRDDVCSGGSIDGLGKGGQSEYDHLLSWICNSTPTAEQLAAWCRIKDEKSQEGLQLLEGFGKEFNQLQTLCEKKHDLLAYKEVLQGLEELLMEERKDKEQVTDNSYRSYESILRKRRDELVEGDNEVVFESNRLELDIISAVLKEAESLYVTNYGYEDSYGGIASHLCDLEAGEEDWRSRDYHQKLDSCTETILQKQKEHMDIELIKVDAQMMHKVVNMNQLELKLELVSVLDYRFILIPLVKSFMRAHLENLAEKDATEKSDAAREAFLAELALDSKKASGRGSDNGKATQEKTKDRKNLKRTKVSKSFNDQLEAAEQSSHAASSDGDLVDGDTLESETNGNIKELEDEIQRQLELEAEERKLEESLEYQRRLENEAKQRLLAEQRRQNAMLAIDDLLDEAGDVHVVISEASCCKQVKNGDADNLNSSLEKRDDTCSRAVDDKCDGNANRVHKSGISIHGGPTDGVLPFERQVGKRGKRRNSSKVREEKYQTVSNGKENGKVEKSTTGVVQKDQASNMNGSLIQSVVDGGSKTPRHLQAEKDEEERFQADLKKAVKQSLDTFQARQTTPSVLNSRIVHRHSQDFDNSGTEADGATCENVHEVDLVGPGLQNEAGEYNCYLNVIIQSLWHLKRFREEFLGRSTSEHVHVGDPCVVCALFDILSALSRASGDSNREPVNPSMFRIALSNLYPESNFFQEGQMNDASEVLGVIFECLHQSFTSGPGGSDGDLAESNGRGSWDCSSPSCIAHKLFGMDIFERMNCYNCGLESRHLKYTSFFHNVNASALRTLKVSFVVMCTENSFDELLNLAEMNHQLTCDPEARGCGKLNHIHHILSNAPHVFTAVLGWQNTCESLDDIKATLAGLSTEIDISILYRGLEPQNPHRLAVVVCYYGQHYHCFAYSHDHEKWIMYDDKTVKVIGFWEDVLSMCERGHLQPQVLFYEAVN</sequence>
<dbReference type="InterPro" id="IPR028889">
    <property type="entry name" value="USP"/>
</dbReference>
<dbReference type="PANTHER" id="PTHR22975:SF9">
    <property type="entry name" value="ECHINUS SPLICE FORM 3"/>
    <property type="match status" value="1"/>
</dbReference>
<dbReference type="GO" id="GO:0016579">
    <property type="term" value="P:protein deubiquitination"/>
    <property type="evidence" value="ECO:0007669"/>
    <property type="project" value="InterPro"/>
</dbReference>
<dbReference type="SUPFAM" id="SSF48452">
    <property type="entry name" value="TPR-like"/>
    <property type="match status" value="1"/>
</dbReference>
<dbReference type="InterPro" id="IPR011990">
    <property type="entry name" value="TPR-like_helical_dom_sf"/>
</dbReference>
<evidence type="ECO:0000313" key="6">
    <source>
        <dbReference type="EMBL" id="KAK9748007.1"/>
    </source>
</evidence>
<feature type="region of interest" description="Disordered" evidence="4">
    <location>
        <begin position="1"/>
        <end position="33"/>
    </location>
</feature>
<gene>
    <name evidence="6" type="ORF">RND81_02G029600</name>
</gene>
<evidence type="ECO:0000256" key="4">
    <source>
        <dbReference type="SAM" id="MobiDB-lite"/>
    </source>
</evidence>
<dbReference type="Gene3D" id="3.90.70.10">
    <property type="entry name" value="Cysteine proteinases"/>
    <property type="match status" value="1"/>
</dbReference>
<dbReference type="Pfam" id="PF04780">
    <property type="entry name" value="DUF629"/>
    <property type="match status" value="1"/>
</dbReference>
<dbReference type="InterPro" id="IPR006866">
    <property type="entry name" value="DUF627_N"/>
</dbReference>
<keyword evidence="2" id="KW-0378">Hydrolase</keyword>
<dbReference type="InterPro" id="IPR052398">
    <property type="entry name" value="Ubiquitin_hydrolase_53/54"/>
</dbReference>
<dbReference type="EMBL" id="JBDFQZ010000002">
    <property type="protein sequence ID" value="KAK9748007.1"/>
    <property type="molecule type" value="Genomic_DNA"/>
</dbReference>
<evidence type="ECO:0000259" key="5">
    <source>
        <dbReference type="PROSITE" id="PS50235"/>
    </source>
</evidence>